<feature type="domain" description="DUF4397" evidence="1">
    <location>
        <begin position="56"/>
        <end position="170"/>
    </location>
</feature>
<organism evidence="3">
    <name type="scientific">Granulicella tundricola (strain ATCC BAA-1859 / DSM 23138 / MP5ACTX9)</name>
    <dbReference type="NCBI Taxonomy" id="1198114"/>
    <lineage>
        <taxon>Bacteria</taxon>
        <taxon>Pseudomonadati</taxon>
        <taxon>Acidobacteriota</taxon>
        <taxon>Terriglobia</taxon>
        <taxon>Terriglobales</taxon>
        <taxon>Acidobacteriaceae</taxon>
        <taxon>Granulicella</taxon>
    </lineage>
</organism>
<evidence type="ECO:0000313" key="2">
    <source>
        <dbReference type="EMBL" id="ADW67804.1"/>
    </source>
</evidence>
<proteinExistence type="predicted"/>
<sequence>MNSMPHLPRETMTALRSKTLSFRAIPNKRQVLSAVSLAGLVGLPGCSAVTGNPVVSLIRIVDASSNSNGIDVYQGSGALAYNLGLGTITTYVPVTPGTYNINVDAAGGKTQLATVLGSFGPNAQYTVVVGDNSTVLGETVLKDQSVPAPSGQVALRFIHQSSAGGAVDIYLIPNGSTISQVKPILTGVTFGTNTGYLNEPAGTYTLAAVPTGTVPSATTATSYSGNAVVYGSGTAKTIVLINQPLLTTPGIQVVMADDFDPATATS</sequence>
<name>E8X0E0_GRATM</name>
<dbReference type="AlphaFoldDB" id="E8X0E0"/>
<keyword evidence="2" id="KW-0449">Lipoprotein</keyword>
<dbReference type="eggNOG" id="ENOG50307T3">
    <property type="taxonomic scope" value="Bacteria"/>
</dbReference>
<keyword evidence="3" id="KW-1185">Reference proteome</keyword>
<dbReference type="PaxDb" id="1198114-AciX9_0734"/>
<dbReference type="KEGG" id="acm:AciX9_0734"/>
<gene>
    <name evidence="2" type="ordered locus">AciX9_0734</name>
</gene>
<dbReference type="EMBL" id="CP002480">
    <property type="protein sequence ID" value="ADW67804.1"/>
    <property type="molecule type" value="Genomic_DNA"/>
</dbReference>
<protein>
    <submittedName>
        <fullName evidence="2">Putative lipoprotein</fullName>
    </submittedName>
</protein>
<dbReference type="InterPro" id="IPR025510">
    <property type="entry name" value="DUF4397"/>
</dbReference>
<accession>E8X0E0</accession>
<dbReference type="Pfam" id="PF14344">
    <property type="entry name" value="DUF4397"/>
    <property type="match status" value="1"/>
</dbReference>
<reference evidence="3" key="1">
    <citation type="submission" date="2011-01" db="EMBL/GenBank/DDBJ databases">
        <title>Complete sequence of chromosome of Acidobacterium sp. MP5ACTX9.</title>
        <authorList>
            <consortium name="US DOE Joint Genome Institute"/>
            <person name="Lucas S."/>
            <person name="Copeland A."/>
            <person name="Lapidus A."/>
            <person name="Cheng J.-F."/>
            <person name="Goodwin L."/>
            <person name="Pitluck S."/>
            <person name="Teshima H."/>
            <person name="Detter J.C."/>
            <person name="Han C."/>
            <person name="Tapia R."/>
            <person name="Land M."/>
            <person name="Hauser L."/>
            <person name="Kyrpides N."/>
            <person name="Ivanova N."/>
            <person name="Ovchinnikova G."/>
            <person name="Pagani I."/>
            <person name="Rawat S.R."/>
            <person name="Mannisto M."/>
            <person name="Haggblom M.M."/>
            <person name="Woyke T."/>
        </authorList>
    </citation>
    <scope>NUCLEOTIDE SEQUENCE [LARGE SCALE GENOMIC DNA]</scope>
    <source>
        <strain evidence="3">MP5ACTX9</strain>
    </source>
</reference>
<dbReference type="STRING" id="1198114.AciX9_0734"/>
<evidence type="ECO:0000313" key="3">
    <source>
        <dbReference type="Proteomes" id="UP000000343"/>
    </source>
</evidence>
<evidence type="ECO:0000259" key="1">
    <source>
        <dbReference type="Pfam" id="PF14344"/>
    </source>
</evidence>
<dbReference type="HOGENOM" id="CLU_1049428_0_0_0"/>
<dbReference type="Proteomes" id="UP000000343">
    <property type="component" value="Chromosome"/>
</dbReference>